<dbReference type="InterPro" id="IPR052340">
    <property type="entry name" value="RNase_Y/CdgJ"/>
</dbReference>
<feature type="domain" description="HDOD" evidence="1">
    <location>
        <begin position="23"/>
        <end position="217"/>
    </location>
</feature>
<dbReference type="KEGG" id="aiq:Azoinq_09705"/>
<dbReference type="EMBL" id="CP064782">
    <property type="protein sequence ID" value="QWT48142.1"/>
    <property type="molecule type" value="Genomic_DNA"/>
</dbReference>
<dbReference type="PANTHER" id="PTHR33525:SF3">
    <property type="entry name" value="RIBONUCLEASE Y"/>
    <property type="match status" value="1"/>
</dbReference>
<dbReference type="AlphaFoldDB" id="A0A975SKR3"/>
<gene>
    <name evidence="2" type="ORF">Azoinq_09705</name>
</gene>
<proteinExistence type="predicted"/>
<dbReference type="InterPro" id="IPR003607">
    <property type="entry name" value="HD/PDEase_dom"/>
</dbReference>
<dbReference type="Proteomes" id="UP000683428">
    <property type="component" value="Chromosome"/>
</dbReference>
<accession>A0A975SKR3</accession>
<sequence length="287" mass="30968">MTGSAPLPAPLDEGRVRARIALLPTLPPLVMELLGSFQQEDLNVTALAERIGNEQTLAARVLRIANSPFYGLSGRVASIHDAVVILGFRAVRSLVLAAAMVGAFPTQLGRHFSPRTFWRHSVATALAARGLARLRGENPETAFSAGLLHDLGRVFLAVAFPDHFAALLRWQTEHDRPNREAEQAVLGLDHGTAGRLLAEQWGLPAPIGEAIARHHEPDREPTSPLVDLVHGADLIALALELDGRENSAVPPPSPGAWARLDLDQVSLISLFGEVDENFQETCHALLP</sequence>
<protein>
    <submittedName>
        <fullName evidence="2">HDOD domain-containing protein</fullName>
    </submittedName>
</protein>
<reference evidence="2" key="1">
    <citation type="submission" date="2020-11" db="EMBL/GenBank/DDBJ databases">
        <title>Azospira inquinata sp. nov.</title>
        <authorList>
            <person name="Moe W.M."/>
            <person name="Mikes M.C."/>
        </authorList>
    </citation>
    <scope>NUCLEOTIDE SEQUENCE</scope>
    <source>
        <strain evidence="2">Azo-3</strain>
    </source>
</reference>
<dbReference type="RefSeq" id="WP_216129595.1">
    <property type="nucleotide sequence ID" value="NZ_CP064782.1"/>
</dbReference>
<evidence type="ECO:0000313" key="3">
    <source>
        <dbReference type="Proteomes" id="UP000683428"/>
    </source>
</evidence>
<dbReference type="PROSITE" id="PS51833">
    <property type="entry name" value="HDOD"/>
    <property type="match status" value="1"/>
</dbReference>
<dbReference type="Pfam" id="PF08668">
    <property type="entry name" value="HDOD"/>
    <property type="match status" value="1"/>
</dbReference>
<dbReference type="SMART" id="SM00471">
    <property type="entry name" value="HDc"/>
    <property type="match status" value="1"/>
</dbReference>
<dbReference type="InterPro" id="IPR013976">
    <property type="entry name" value="HDOD"/>
</dbReference>
<evidence type="ECO:0000259" key="1">
    <source>
        <dbReference type="PROSITE" id="PS51833"/>
    </source>
</evidence>
<dbReference type="PANTHER" id="PTHR33525">
    <property type="match status" value="1"/>
</dbReference>
<dbReference type="InterPro" id="IPR006675">
    <property type="entry name" value="HDIG_dom"/>
</dbReference>
<name>A0A975SKR3_9RHOO</name>
<evidence type="ECO:0000313" key="2">
    <source>
        <dbReference type="EMBL" id="QWT48142.1"/>
    </source>
</evidence>
<organism evidence="2 3">
    <name type="scientific">Azospira inquinata</name>
    <dbReference type="NCBI Taxonomy" id="2785627"/>
    <lineage>
        <taxon>Bacteria</taxon>
        <taxon>Pseudomonadati</taxon>
        <taxon>Pseudomonadota</taxon>
        <taxon>Betaproteobacteria</taxon>
        <taxon>Rhodocyclales</taxon>
        <taxon>Rhodocyclaceae</taxon>
        <taxon>Azospira</taxon>
    </lineage>
</organism>
<keyword evidence="3" id="KW-1185">Reference proteome</keyword>
<dbReference type="NCBIfam" id="TIGR00277">
    <property type="entry name" value="HDIG"/>
    <property type="match status" value="1"/>
</dbReference>
<dbReference type="CDD" id="cd00077">
    <property type="entry name" value="HDc"/>
    <property type="match status" value="1"/>
</dbReference>